<evidence type="ECO:0008006" key="6">
    <source>
        <dbReference type="Google" id="ProtNLM"/>
    </source>
</evidence>
<evidence type="ECO:0000256" key="1">
    <source>
        <dbReference type="SAM" id="MobiDB-lite"/>
    </source>
</evidence>
<gene>
    <name evidence="4" type="ORF">KFK09_014108</name>
</gene>
<feature type="domain" description="Tf2-1-like SH3-like" evidence="3">
    <location>
        <begin position="66"/>
        <end position="114"/>
    </location>
</feature>
<dbReference type="AlphaFoldDB" id="A0A8T3BAX5"/>
<dbReference type="InterPro" id="IPR004330">
    <property type="entry name" value="FAR1_DNA_bnd_dom"/>
</dbReference>
<evidence type="ECO:0000313" key="4">
    <source>
        <dbReference type="EMBL" id="KAI0507978.1"/>
    </source>
</evidence>
<keyword evidence="5" id="KW-1185">Reference proteome</keyword>
<dbReference type="InterPro" id="IPR056924">
    <property type="entry name" value="SH3_Tf2-1"/>
</dbReference>
<dbReference type="OrthoDB" id="779927at2759"/>
<reference evidence="4" key="1">
    <citation type="journal article" date="2022" name="Front. Genet.">
        <title>Chromosome-Scale Assembly of the Dendrobium nobile Genome Provides Insights Into the Molecular Mechanism of the Biosynthesis of the Medicinal Active Ingredient of Dendrobium.</title>
        <authorList>
            <person name="Xu Q."/>
            <person name="Niu S.-C."/>
            <person name="Li K.-L."/>
            <person name="Zheng P.-J."/>
            <person name="Zhang X.-J."/>
            <person name="Jia Y."/>
            <person name="Liu Y."/>
            <person name="Niu Y.-X."/>
            <person name="Yu L.-H."/>
            <person name="Chen D.-F."/>
            <person name="Zhang G.-Q."/>
        </authorList>
    </citation>
    <scope>NUCLEOTIDE SEQUENCE</scope>
    <source>
        <tissue evidence="4">Leaf</tissue>
    </source>
</reference>
<organism evidence="4 5">
    <name type="scientific">Dendrobium nobile</name>
    <name type="common">Orchid</name>
    <dbReference type="NCBI Taxonomy" id="94219"/>
    <lineage>
        <taxon>Eukaryota</taxon>
        <taxon>Viridiplantae</taxon>
        <taxon>Streptophyta</taxon>
        <taxon>Embryophyta</taxon>
        <taxon>Tracheophyta</taxon>
        <taxon>Spermatophyta</taxon>
        <taxon>Magnoliopsida</taxon>
        <taxon>Liliopsida</taxon>
        <taxon>Asparagales</taxon>
        <taxon>Orchidaceae</taxon>
        <taxon>Epidendroideae</taxon>
        <taxon>Malaxideae</taxon>
        <taxon>Dendrobiinae</taxon>
        <taxon>Dendrobium</taxon>
    </lineage>
</organism>
<dbReference type="Proteomes" id="UP000829196">
    <property type="component" value="Unassembled WGS sequence"/>
</dbReference>
<proteinExistence type="predicted"/>
<accession>A0A8T3BAX5</accession>
<evidence type="ECO:0000259" key="2">
    <source>
        <dbReference type="Pfam" id="PF03101"/>
    </source>
</evidence>
<comment type="caution">
    <text evidence="4">The sequence shown here is derived from an EMBL/GenBank/DDBJ whole genome shotgun (WGS) entry which is preliminary data.</text>
</comment>
<feature type="domain" description="FAR1" evidence="2">
    <location>
        <begin position="320"/>
        <end position="406"/>
    </location>
</feature>
<dbReference type="Pfam" id="PF03101">
    <property type="entry name" value="FAR1"/>
    <property type="match status" value="1"/>
</dbReference>
<dbReference type="PANTHER" id="PTHR47718">
    <property type="entry name" value="OS01G0519700 PROTEIN"/>
    <property type="match status" value="1"/>
</dbReference>
<sequence length="598" mass="68051">MDGLLSDFGRAFSKVLEDLLRLCVLDFGGSWEDHIPLIEFAYNNSFQSSIGMASYEALPMKGVSRFGIVSKLSPRHVGPFEILERIDKSAYRLLLSDQMSDVHNVFHVSTLRKWISDSRKKVSADEVEIQENLRYKEEPELILAYDVRRHFSEVGEIVKITFAPGSSGTKLDRPRTIGTGCAINLDPEQFVWTKFGLFVRYDSVDLISVLSDSVLISVRILSDVVVWILRILIGVLKANSKARSWNQFSQFEFGHDPMRAGSVPVSRTNRQVLKEMSMNVAFAFEDFKDFDETSTLNFDQAFSDLIQGVYNSEKEAYEKYCHYAHSHGFSVRKEHHHFWPNTRKVKSKDFVCSKASFKKETNMGTKVKYQKSSTRTGCPTMVRFSVSQDGIWTMNKSIESHNHELAWPDDQHLLRLSRSISDENASILKPMLEAGIRTVEAFTYLSEGVGNLGFTKRDAYNYIQKERRAKIESGDTNSLIKLFKDRAIDDNMFAWDVQTDEDEVQGNEEAEKCVIDDLSTLAAKVHSIKLGRKNKPISGAGNEIIKDPKKCRPKGVSNARLKDHWERRKTKKVKPTEKNPPTTIHFTTGDSGSQSSFM</sequence>
<dbReference type="PANTHER" id="PTHR47718:SF17">
    <property type="entry name" value="PROTEIN FAR1-RELATED SEQUENCE 5-LIKE"/>
    <property type="match status" value="1"/>
</dbReference>
<evidence type="ECO:0000313" key="5">
    <source>
        <dbReference type="Proteomes" id="UP000829196"/>
    </source>
</evidence>
<evidence type="ECO:0000259" key="3">
    <source>
        <dbReference type="Pfam" id="PF24626"/>
    </source>
</evidence>
<dbReference type="EMBL" id="JAGYWB010000010">
    <property type="protein sequence ID" value="KAI0507978.1"/>
    <property type="molecule type" value="Genomic_DNA"/>
</dbReference>
<feature type="compositionally biased region" description="Polar residues" evidence="1">
    <location>
        <begin position="579"/>
        <end position="598"/>
    </location>
</feature>
<name>A0A8T3BAX5_DENNO</name>
<dbReference type="Pfam" id="PF24626">
    <property type="entry name" value="SH3_Tf2-1"/>
    <property type="match status" value="1"/>
</dbReference>
<feature type="region of interest" description="Disordered" evidence="1">
    <location>
        <begin position="536"/>
        <end position="598"/>
    </location>
</feature>
<protein>
    <recommendedName>
        <fullName evidence="6">Protein FAR1-RELATED SEQUENCE</fullName>
    </recommendedName>
</protein>